<reference evidence="5" key="2">
    <citation type="submission" date="2010-04" db="EMBL/GenBank/DDBJ databases">
        <authorList>
            <person name="Buell R."/>
            <person name="Hamilton J."/>
            <person name="Hostetler J."/>
        </authorList>
    </citation>
    <scope>NUCLEOTIDE SEQUENCE [LARGE SCALE GENOMIC DNA]</scope>
    <source>
        <strain evidence="5">DAOM:BR144</strain>
    </source>
</reference>
<dbReference type="Proteomes" id="UP000019132">
    <property type="component" value="Unassembled WGS sequence"/>
</dbReference>
<keyword evidence="5" id="KW-1185">Reference proteome</keyword>
<reference evidence="4" key="3">
    <citation type="submission" date="2015-02" db="UniProtKB">
        <authorList>
            <consortium name="EnsemblProtists"/>
        </authorList>
    </citation>
    <scope>IDENTIFICATION</scope>
    <source>
        <strain evidence="4">DAOM BR144</strain>
    </source>
</reference>
<proteinExistence type="predicted"/>
<feature type="signal peptide" evidence="3">
    <location>
        <begin position="1"/>
        <end position="20"/>
    </location>
</feature>
<feature type="region of interest" description="Disordered" evidence="1">
    <location>
        <begin position="283"/>
        <end position="312"/>
    </location>
</feature>
<protein>
    <submittedName>
        <fullName evidence="4">Uncharacterized protein</fullName>
    </submittedName>
</protein>
<dbReference type="InParanoid" id="K3WIN9"/>
<dbReference type="EnsemblProtists" id="PYU1_T004831">
    <property type="protein sequence ID" value="PYU1_T004831"/>
    <property type="gene ID" value="PYU1_G004820"/>
</dbReference>
<keyword evidence="2" id="KW-0472">Membrane</keyword>
<evidence type="ECO:0000313" key="5">
    <source>
        <dbReference type="Proteomes" id="UP000019132"/>
    </source>
</evidence>
<name>K3WIN9_GLOUD</name>
<dbReference type="VEuPathDB" id="FungiDB:PYU1_G004820"/>
<dbReference type="HOGENOM" id="CLU_092623_0_0_1"/>
<dbReference type="eggNOG" id="ENOG502SRAU">
    <property type="taxonomic scope" value="Eukaryota"/>
</dbReference>
<feature type="transmembrane region" description="Helical" evidence="2">
    <location>
        <begin position="215"/>
        <end position="241"/>
    </location>
</feature>
<accession>K3WIN9</accession>
<evidence type="ECO:0000313" key="4">
    <source>
        <dbReference type="EnsemblProtists" id="PYU1_T004831"/>
    </source>
</evidence>
<reference evidence="5" key="1">
    <citation type="journal article" date="2010" name="Genome Biol.">
        <title>Genome sequence of the necrotrophic plant pathogen Pythium ultimum reveals original pathogenicity mechanisms and effector repertoire.</title>
        <authorList>
            <person name="Levesque C.A."/>
            <person name="Brouwer H."/>
            <person name="Cano L."/>
            <person name="Hamilton J.P."/>
            <person name="Holt C."/>
            <person name="Huitema E."/>
            <person name="Raffaele S."/>
            <person name="Robideau G.P."/>
            <person name="Thines M."/>
            <person name="Win J."/>
            <person name="Zerillo M.M."/>
            <person name="Beakes G.W."/>
            <person name="Boore J.L."/>
            <person name="Busam D."/>
            <person name="Dumas B."/>
            <person name="Ferriera S."/>
            <person name="Fuerstenberg S.I."/>
            <person name="Gachon C.M."/>
            <person name="Gaulin E."/>
            <person name="Govers F."/>
            <person name="Grenville-Briggs L."/>
            <person name="Horner N."/>
            <person name="Hostetler J."/>
            <person name="Jiang R.H."/>
            <person name="Johnson J."/>
            <person name="Krajaejun T."/>
            <person name="Lin H."/>
            <person name="Meijer H.J."/>
            <person name="Moore B."/>
            <person name="Morris P."/>
            <person name="Phuntmart V."/>
            <person name="Puiu D."/>
            <person name="Shetty J."/>
            <person name="Stajich J.E."/>
            <person name="Tripathy S."/>
            <person name="Wawra S."/>
            <person name="van West P."/>
            <person name="Whitty B.R."/>
            <person name="Coutinho P.M."/>
            <person name="Henrissat B."/>
            <person name="Martin F."/>
            <person name="Thomas P.D."/>
            <person name="Tyler B.M."/>
            <person name="De Vries R.P."/>
            <person name="Kamoun S."/>
            <person name="Yandell M."/>
            <person name="Tisserat N."/>
            <person name="Buell C.R."/>
        </authorList>
    </citation>
    <scope>NUCLEOTIDE SEQUENCE</scope>
    <source>
        <strain evidence="5">DAOM:BR144</strain>
    </source>
</reference>
<sequence length="312" mass="33903">MARFGWRIRAFALLVGVCTAACDGNASSAAYEDATRSCTNEGQVQVPCEDQLELEGTEKFLITLFGHSCYDVQLLSHEPLDVYFYEAHGSFYAWRLRELDTDLGPRPSVQSDAAVNAAAVDPTSIADEVKSNLTAANVTTAAASLTSQAKNAHLCDKSQECRRTLYGLARHGVYNLVVSYSNATAAEASMKLRRHGNSDILLSLGNCDANSFTHILGLVLVACMGFMSMILCLCLMGEYVLGLRSMTKLRKTLKRHHQFIELTQVEPTKDDVDVASVESPVVPLLAEEMPPTPTNSKSKKSGSDATDHSNMA</sequence>
<evidence type="ECO:0000256" key="3">
    <source>
        <dbReference type="SAM" id="SignalP"/>
    </source>
</evidence>
<organism evidence="4 5">
    <name type="scientific">Globisporangium ultimum (strain ATCC 200006 / CBS 805.95 / DAOM BR144)</name>
    <name type="common">Pythium ultimum</name>
    <dbReference type="NCBI Taxonomy" id="431595"/>
    <lineage>
        <taxon>Eukaryota</taxon>
        <taxon>Sar</taxon>
        <taxon>Stramenopiles</taxon>
        <taxon>Oomycota</taxon>
        <taxon>Peronosporomycetes</taxon>
        <taxon>Pythiales</taxon>
        <taxon>Pythiaceae</taxon>
        <taxon>Globisporangium</taxon>
    </lineage>
</organism>
<keyword evidence="2" id="KW-0812">Transmembrane</keyword>
<keyword evidence="3" id="KW-0732">Signal</keyword>
<evidence type="ECO:0000256" key="2">
    <source>
        <dbReference type="SAM" id="Phobius"/>
    </source>
</evidence>
<keyword evidence="2" id="KW-1133">Transmembrane helix</keyword>
<dbReference type="AlphaFoldDB" id="K3WIN9"/>
<dbReference type="EMBL" id="GL376564">
    <property type="status" value="NOT_ANNOTATED_CDS"/>
    <property type="molecule type" value="Genomic_DNA"/>
</dbReference>
<evidence type="ECO:0000256" key="1">
    <source>
        <dbReference type="SAM" id="MobiDB-lite"/>
    </source>
</evidence>
<feature type="compositionally biased region" description="Basic and acidic residues" evidence="1">
    <location>
        <begin position="301"/>
        <end position="312"/>
    </location>
</feature>
<feature type="chain" id="PRO_5003872056" evidence="3">
    <location>
        <begin position="21"/>
        <end position="312"/>
    </location>
</feature>